<gene>
    <name evidence="2" type="ORF">LYB30171_01735</name>
</gene>
<dbReference type="InterPro" id="IPR053167">
    <property type="entry name" value="Spore_coat_component"/>
</dbReference>
<dbReference type="SMART" id="SM00972">
    <property type="entry name" value="SCPU"/>
    <property type="match status" value="1"/>
</dbReference>
<dbReference type="Pfam" id="PF05229">
    <property type="entry name" value="SCPU"/>
    <property type="match status" value="2"/>
</dbReference>
<dbReference type="InterPro" id="IPR007893">
    <property type="entry name" value="Spore_coat_U/FanG"/>
</dbReference>
<dbReference type="EMBL" id="OU015430">
    <property type="protein sequence ID" value="CAG4974719.1"/>
    <property type="molecule type" value="Genomic_DNA"/>
</dbReference>
<keyword evidence="3" id="KW-1185">Reference proteome</keyword>
<dbReference type="Proteomes" id="UP000680116">
    <property type="component" value="Chromosome"/>
</dbReference>
<accession>A0ABN7QZL1</accession>
<feature type="domain" description="Spore coat protein U/FanG" evidence="1">
    <location>
        <begin position="24"/>
        <end position="165"/>
    </location>
</feature>
<dbReference type="PANTHER" id="PTHR37089">
    <property type="entry name" value="PROTEIN U-RELATED"/>
    <property type="match status" value="1"/>
</dbReference>
<dbReference type="PANTHER" id="PTHR37089:SF4">
    <property type="entry name" value="EXPORTED PROTEIN"/>
    <property type="match status" value="1"/>
</dbReference>
<reference evidence="2 3" key="1">
    <citation type="submission" date="2021-04" db="EMBL/GenBank/DDBJ databases">
        <authorList>
            <person name="Rodrigo-Torres L."/>
            <person name="Arahal R. D."/>
            <person name="Lucena T."/>
        </authorList>
    </citation>
    <scope>NUCLEOTIDE SEQUENCE [LARGE SCALE GENOMIC DNA]</scope>
    <source>
        <strain evidence="2 3">CECT 30171</strain>
    </source>
</reference>
<evidence type="ECO:0000313" key="3">
    <source>
        <dbReference type="Proteomes" id="UP000680116"/>
    </source>
</evidence>
<protein>
    <recommendedName>
        <fullName evidence="1">Spore coat protein U/FanG domain-containing protein</fullName>
    </recommendedName>
</protein>
<name>A0ABN7QZL1_9GAMM</name>
<evidence type="ECO:0000259" key="1">
    <source>
        <dbReference type="Pfam" id="PF05229"/>
    </source>
</evidence>
<organism evidence="2 3">
    <name type="scientific">Novilysobacter luteus</name>
    <dbReference type="NCBI Taxonomy" id="2822368"/>
    <lineage>
        <taxon>Bacteria</taxon>
        <taxon>Pseudomonadati</taxon>
        <taxon>Pseudomonadota</taxon>
        <taxon>Gammaproteobacteria</taxon>
        <taxon>Lysobacterales</taxon>
        <taxon>Lysobacteraceae</taxon>
        <taxon>Novilysobacter</taxon>
    </lineage>
</organism>
<sequence length="339" mass="35335">MNWLRTLVVVSLAISGYLFGILEARAGTTCTADMSNLAFGNASTTTASITYKCETDTFPSAADTAVLQMCFAIGEGRSPGSTVAQRSMNDGVDKLYFNVSKDPGAPSNDWGNTPGTYKRVAIEVPLSASGFLGLRRTGSATGNVTVYGRIPSRLGAAAGTYTNEFQAGDTTLMYRYNDTLFGSGDPVDCQSGGAPGVPDAFPFKATAAVLGSCSVVTASNMNFTPGGMPLSGTSTGNLASSSTIGLTCTNRTAWQVGLDEGLYPSAGVRRMCNTDGACLSYQLTQPDGATPWGDDLDVNTVVGISEGSRQSLTVHGRVNDQPLTQAGRYSDTVKVILTY</sequence>
<proteinExistence type="predicted"/>
<evidence type="ECO:0000313" key="2">
    <source>
        <dbReference type="EMBL" id="CAG4974719.1"/>
    </source>
</evidence>
<feature type="domain" description="Spore coat protein U/FanG" evidence="1">
    <location>
        <begin position="201"/>
        <end position="335"/>
    </location>
</feature>